<dbReference type="SUPFAM" id="SSF50249">
    <property type="entry name" value="Nucleic acid-binding proteins"/>
    <property type="match status" value="1"/>
</dbReference>
<evidence type="ECO:0000313" key="6">
    <source>
        <dbReference type="Proteomes" id="UP000030686"/>
    </source>
</evidence>
<dbReference type="GO" id="GO:0003735">
    <property type="term" value="F:structural constituent of ribosome"/>
    <property type="evidence" value="ECO:0007669"/>
    <property type="project" value="InterPro"/>
</dbReference>
<sequence>MAPSHLLRATMPLRASITTPLSLSRPSILQSITYLTTPLRNASTTTPTPTQPTTTGTETKAPSRLRKYASALKTGTVVSVGRMDRTVGVSHRHTLWDRHIRKFYPQETHYLVSDPRNSLRNGDIIEFSSGAPKSRNVHHVVERIITPFGDAIADRPPVLSKEEREAERETRWAAKYLRRESRRLGREVDLVEEAAKAGVPVPKGEVLSTAQLIHRIHAENERVGKVKKLVQERLAEAERVGQESVKEAKQ</sequence>
<evidence type="ECO:0000256" key="3">
    <source>
        <dbReference type="ARBA" id="ARBA00023274"/>
    </source>
</evidence>
<dbReference type="GO" id="GO:0005840">
    <property type="term" value="C:ribosome"/>
    <property type="evidence" value="ECO:0007669"/>
    <property type="project" value="UniProtKB-KW"/>
</dbReference>
<dbReference type="STRING" id="1365484.W6QN86"/>
<dbReference type="Pfam" id="PF00366">
    <property type="entry name" value="Ribosomal_S17"/>
    <property type="match status" value="1"/>
</dbReference>
<evidence type="ECO:0000256" key="1">
    <source>
        <dbReference type="ARBA" id="ARBA00010254"/>
    </source>
</evidence>
<keyword evidence="2 5" id="KW-0689">Ribosomal protein</keyword>
<reference evidence="5" key="1">
    <citation type="journal article" date="2014" name="Nat. Commun.">
        <title>Multiple recent horizontal transfers of a large genomic region in cheese making fungi.</title>
        <authorList>
            <person name="Cheeseman K."/>
            <person name="Ropars J."/>
            <person name="Renault P."/>
            <person name="Dupont J."/>
            <person name="Gouzy J."/>
            <person name="Branca A."/>
            <person name="Abraham A.L."/>
            <person name="Ceppi M."/>
            <person name="Conseiller E."/>
            <person name="Debuchy R."/>
            <person name="Malagnac F."/>
            <person name="Goarin A."/>
            <person name="Silar P."/>
            <person name="Lacoste S."/>
            <person name="Sallet E."/>
            <person name="Bensimon A."/>
            <person name="Giraud T."/>
            <person name="Brygoo Y."/>
        </authorList>
    </citation>
    <scope>NUCLEOTIDE SEQUENCE [LARGE SCALE GENOMIC DNA]</scope>
    <source>
        <strain evidence="5">FM164</strain>
    </source>
</reference>
<feature type="compositionally biased region" description="Low complexity" evidence="4">
    <location>
        <begin position="44"/>
        <end position="59"/>
    </location>
</feature>
<name>W6QN86_PENRF</name>
<feature type="region of interest" description="Disordered" evidence="4">
    <location>
        <begin position="39"/>
        <end position="62"/>
    </location>
</feature>
<evidence type="ECO:0000256" key="4">
    <source>
        <dbReference type="SAM" id="MobiDB-lite"/>
    </source>
</evidence>
<dbReference type="AlphaFoldDB" id="W6QN86"/>
<dbReference type="InterPro" id="IPR000266">
    <property type="entry name" value="Ribosomal_uS17"/>
</dbReference>
<evidence type="ECO:0000313" key="5">
    <source>
        <dbReference type="EMBL" id="CDM37850.1"/>
    </source>
</evidence>
<accession>W6QN86</accession>
<dbReference type="InterPro" id="IPR012340">
    <property type="entry name" value="NA-bd_OB-fold"/>
</dbReference>
<keyword evidence="3" id="KW-0687">Ribonucleoprotein</keyword>
<dbReference type="Proteomes" id="UP000030686">
    <property type="component" value="Unassembled WGS sequence"/>
</dbReference>
<comment type="similarity">
    <text evidence="1">Belongs to the universal ribosomal protein uS17 family.</text>
</comment>
<dbReference type="OrthoDB" id="274752at2759"/>
<dbReference type="GO" id="GO:0006412">
    <property type="term" value="P:translation"/>
    <property type="evidence" value="ECO:0007669"/>
    <property type="project" value="InterPro"/>
</dbReference>
<dbReference type="OMA" id="RWAAKYL"/>
<dbReference type="Gene3D" id="2.40.50.140">
    <property type="entry name" value="Nucleic acid-binding proteins"/>
    <property type="match status" value="1"/>
</dbReference>
<organism evidence="5 6">
    <name type="scientific">Penicillium roqueforti (strain FM164)</name>
    <dbReference type="NCBI Taxonomy" id="1365484"/>
    <lineage>
        <taxon>Eukaryota</taxon>
        <taxon>Fungi</taxon>
        <taxon>Dikarya</taxon>
        <taxon>Ascomycota</taxon>
        <taxon>Pezizomycotina</taxon>
        <taxon>Eurotiomycetes</taxon>
        <taxon>Eurotiomycetidae</taxon>
        <taxon>Eurotiales</taxon>
        <taxon>Aspergillaceae</taxon>
        <taxon>Penicillium</taxon>
    </lineage>
</organism>
<dbReference type="GO" id="GO:1990904">
    <property type="term" value="C:ribonucleoprotein complex"/>
    <property type="evidence" value="ECO:0007669"/>
    <property type="project" value="UniProtKB-KW"/>
</dbReference>
<gene>
    <name evidence="5" type="ORF">PROQFM164_S07g000198</name>
</gene>
<proteinExistence type="inferred from homology"/>
<evidence type="ECO:0000256" key="2">
    <source>
        <dbReference type="ARBA" id="ARBA00022980"/>
    </source>
</evidence>
<keyword evidence="6" id="KW-1185">Reference proteome</keyword>
<protein>
    <submittedName>
        <fullName evidence="5">Ribosomal protein S17</fullName>
    </submittedName>
</protein>
<dbReference type="EMBL" id="HG792021">
    <property type="protein sequence ID" value="CDM37850.1"/>
    <property type="molecule type" value="Genomic_DNA"/>
</dbReference>